<feature type="chain" id="PRO_5043454318" evidence="6">
    <location>
        <begin position="26"/>
        <end position="968"/>
    </location>
</feature>
<dbReference type="EMBL" id="JAUOPB010000003">
    <property type="protein sequence ID" value="MDO6421821.1"/>
    <property type="molecule type" value="Genomic_DNA"/>
</dbReference>
<evidence type="ECO:0000256" key="5">
    <source>
        <dbReference type="SAM" id="MobiDB-lite"/>
    </source>
</evidence>
<dbReference type="Proteomes" id="UP001169760">
    <property type="component" value="Unassembled WGS sequence"/>
</dbReference>
<dbReference type="InterPro" id="IPR000531">
    <property type="entry name" value="Beta-barrel_TonB"/>
</dbReference>
<comment type="subcellular location">
    <subcellularLocation>
        <location evidence="1 4">Cell outer membrane</location>
    </subcellularLocation>
</comment>
<keyword evidence="9" id="KW-0675">Receptor</keyword>
<feature type="region of interest" description="Disordered" evidence="5">
    <location>
        <begin position="886"/>
        <end position="905"/>
    </location>
</feature>
<name>A0AAW7X268_9GAMM</name>
<dbReference type="InterPro" id="IPR036942">
    <property type="entry name" value="Beta-barrel_TonB_sf"/>
</dbReference>
<keyword evidence="3" id="KW-0998">Cell outer membrane</keyword>
<evidence type="ECO:0000256" key="3">
    <source>
        <dbReference type="ARBA" id="ARBA00023237"/>
    </source>
</evidence>
<keyword evidence="2 4" id="KW-0472">Membrane</keyword>
<evidence type="ECO:0000256" key="2">
    <source>
        <dbReference type="ARBA" id="ARBA00023136"/>
    </source>
</evidence>
<comment type="caution">
    <text evidence="9">The sequence shown here is derived from an EMBL/GenBank/DDBJ whole genome shotgun (WGS) entry which is preliminary data.</text>
</comment>
<dbReference type="SUPFAM" id="SSF56935">
    <property type="entry name" value="Porins"/>
    <property type="match status" value="1"/>
</dbReference>
<dbReference type="Pfam" id="PF00593">
    <property type="entry name" value="TonB_dep_Rec_b-barrel"/>
    <property type="match status" value="1"/>
</dbReference>
<feature type="domain" description="TonB-dependent receptor-like beta-barrel" evidence="7">
    <location>
        <begin position="424"/>
        <end position="936"/>
    </location>
</feature>
<reference evidence="9" key="1">
    <citation type="submission" date="2023-07" db="EMBL/GenBank/DDBJ databases">
        <title>Genome content predicts the carbon catabolic preferences of heterotrophic bacteria.</title>
        <authorList>
            <person name="Gralka M."/>
        </authorList>
    </citation>
    <scope>NUCLEOTIDE SEQUENCE</scope>
    <source>
        <strain evidence="9">I3M17_2</strain>
    </source>
</reference>
<sequence length="968" mass="106006">MTNKYTIGAFALSAFTLAFNQAVYAQEDQAGLEEVVVTGIRQSLQAAADIKRNESRIVDAIVAEDIGKLPDNNIAEALQRITGVSINTDFGVGESVSIRGLSENRVELNGRSTMGDGRDGVSLDDFPSSFLKTVEVIKSPTADMIEGALGGTVSMKTVRPLELKGLTAAGALDFEYADKTEHWAPIFNGSVGNNWDLGDAGTFGAIAMVSYQDRELRQDEFFNRVKLYDIDAGGAGAEGAGNNPAGRYAIRDQNTVEQYVEKRERTATNLSLQWAPSSESGSFYLDWATTKRAGSQAGVSILDVTHGTTEYLFDGESTQDGGGQVNNYDTTNVFVIPKTKSSFRETESSTWAIGGEWTFSENVLVSGEISDGSSESSEPATELNLRPISRATYELDGSSVEHRATVAFEQNGDKLPSIVYSDSGLLTNPDNLAIREFLHDDVITTNDEKAARLDVEVSDTFDWLPSIKAGVRLTKGEYNYDQSRFRIQNLHKDTWEADDPTTRRIVWIDDFEDMFPGSMRTVSYNNSFNQTGLSGQNDLLTYRVYDPASLHDADAAFIKIQQMLVGTDDAITGSLDDNLSRQTGSFRDITEDTSAMYVSADLDFDVVSATAGVRYIKTEVTSSVYSSDDELVTGTNEYSDVLPSLNVTYTLQDDTLIRFAAAKVMRRPGYTDLSSAFDIDNSIVTASRGALSLNPHRATQFDLSVEHYFGDANMVSAAVFYKDVQSFLDSSTTCVASSLTSGQNVTEYTNVCLLDAVGVDNSDLEYATDAQGLAFVEGQRDAGLTGIRTSQTTNGENGKVQGFELGYQHMFDFLPGAWSGLGVGANYTYADSENPNGNTLMNISKNTLNTQVYWEYEEFQVRFAYNFRDKYLSSEEEKRVETIGALGHNSTTNDSEDPLFDPTAGNNYRDDRGQLDFSASWDVNDSVTLAANVSNLLGAPSSFSTELGSKWMYTEADRRFTFGVRAKF</sequence>
<dbReference type="PANTHER" id="PTHR40980">
    <property type="entry name" value="PLUG DOMAIN-CONTAINING PROTEIN"/>
    <property type="match status" value="1"/>
</dbReference>
<evidence type="ECO:0000313" key="9">
    <source>
        <dbReference type="EMBL" id="MDO6421821.1"/>
    </source>
</evidence>
<keyword evidence="4" id="KW-0798">TonB box</keyword>
<dbReference type="RefSeq" id="WP_303491492.1">
    <property type="nucleotide sequence ID" value="NZ_JAUOPB010000003.1"/>
</dbReference>
<dbReference type="Gene3D" id="2.170.130.10">
    <property type="entry name" value="TonB-dependent receptor, plug domain"/>
    <property type="match status" value="1"/>
</dbReference>
<dbReference type="NCBIfam" id="TIGR01782">
    <property type="entry name" value="TonB-Xanth-Caul"/>
    <property type="match status" value="1"/>
</dbReference>
<feature type="domain" description="TonB-dependent receptor plug" evidence="8">
    <location>
        <begin position="52"/>
        <end position="152"/>
    </location>
</feature>
<comment type="similarity">
    <text evidence="4">Belongs to the TonB-dependent receptor family.</text>
</comment>
<evidence type="ECO:0000256" key="4">
    <source>
        <dbReference type="RuleBase" id="RU003357"/>
    </source>
</evidence>
<protein>
    <submittedName>
        <fullName evidence="9">TonB-dependent receptor</fullName>
    </submittedName>
</protein>
<evidence type="ECO:0000256" key="6">
    <source>
        <dbReference type="SAM" id="SignalP"/>
    </source>
</evidence>
<dbReference type="InterPro" id="IPR012910">
    <property type="entry name" value="Plug_dom"/>
</dbReference>
<evidence type="ECO:0000256" key="1">
    <source>
        <dbReference type="ARBA" id="ARBA00004442"/>
    </source>
</evidence>
<dbReference type="Gene3D" id="2.40.170.20">
    <property type="entry name" value="TonB-dependent receptor, beta-barrel domain"/>
    <property type="match status" value="1"/>
</dbReference>
<feature type="signal peptide" evidence="6">
    <location>
        <begin position="1"/>
        <end position="25"/>
    </location>
</feature>
<dbReference type="AlphaFoldDB" id="A0AAW7X268"/>
<keyword evidence="6" id="KW-0732">Signal</keyword>
<evidence type="ECO:0000259" key="7">
    <source>
        <dbReference type="Pfam" id="PF00593"/>
    </source>
</evidence>
<evidence type="ECO:0000259" key="8">
    <source>
        <dbReference type="Pfam" id="PF07715"/>
    </source>
</evidence>
<dbReference type="InterPro" id="IPR010104">
    <property type="entry name" value="TonB_rcpt_bac"/>
</dbReference>
<proteinExistence type="inferred from homology"/>
<accession>A0AAW7X268</accession>
<dbReference type="GO" id="GO:0009279">
    <property type="term" value="C:cell outer membrane"/>
    <property type="evidence" value="ECO:0007669"/>
    <property type="project" value="UniProtKB-SubCell"/>
</dbReference>
<gene>
    <name evidence="9" type="ORF">Q4521_05000</name>
</gene>
<dbReference type="InterPro" id="IPR037066">
    <property type="entry name" value="Plug_dom_sf"/>
</dbReference>
<dbReference type="PANTHER" id="PTHR40980:SF3">
    <property type="entry name" value="TONB-DEPENDENT RECEPTOR-LIKE BETA-BARREL DOMAIN-CONTAINING PROTEIN"/>
    <property type="match status" value="1"/>
</dbReference>
<organism evidence="9 10">
    <name type="scientific">Saccharophagus degradans</name>
    <dbReference type="NCBI Taxonomy" id="86304"/>
    <lineage>
        <taxon>Bacteria</taxon>
        <taxon>Pseudomonadati</taxon>
        <taxon>Pseudomonadota</taxon>
        <taxon>Gammaproteobacteria</taxon>
        <taxon>Cellvibrionales</taxon>
        <taxon>Cellvibrionaceae</taxon>
        <taxon>Saccharophagus</taxon>
    </lineage>
</organism>
<evidence type="ECO:0000313" key="10">
    <source>
        <dbReference type="Proteomes" id="UP001169760"/>
    </source>
</evidence>
<dbReference type="Pfam" id="PF07715">
    <property type="entry name" value="Plug"/>
    <property type="match status" value="1"/>
</dbReference>